<evidence type="ECO:0000313" key="13">
    <source>
        <dbReference type="Ensembl" id="ENSACAP00000011263.4"/>
    </source>
</evidence>
<feature type="coiled-coil region" evidence="10">
    <location>
        <begin position="375"/>
        <end position="409"/>
    </location>
</feature>
<dbReference type="GeneID" id="103280205"/>
<keyword evidence="3 11" id="KW-0812">Transmembrane</keyword>
<dbReference type="KEGG" id="acs:103280205"/>
<evidence type="ECO:0000256" key="3">
    <source>
        <dbReference type="ARBA" id="ARBA00022692"/>
    </source>
</evidence>
<dbReference type="InParanoid" id="H9GHP8"/>
<reference evidence="13" key="3">
    <citation type="submission" date="2025-09" db="UniProtKB">
        <authorList>
            <consortium name="Ensembl"/>
        </authorList>
    </citation>
    <scope>IDENTIFICATION</scope>
</reference>
<dbReference type="OrthoDB" id="411630at2759"/>
<reference evidence="13" key="1">
    <citation type="submission" date="2009-12" db="EMBL/GenBank/DDBJ databases">
        <title>The Genome Sequence of Anolis carolinensis (Green Anole Lizard).</title>
        <authorList>
            <consortium name="The Genome Sequencing Platform"/>
            <person name="Di Palma F."/>
            <person name="Alfoldi J."/>
            <person name="Heiman D."/>
            <person name="Young S."/>
            <person name="Grabherr M."/>
            <person name="Johnson J."/>
            <person name="Lander E.S."/>
            <person name="Lindblad-Toh K."/>
        </authorList>
    </citation>
    <scope>NUCLEOTIDE SEQUENCE [LARGE SCALE GENOMIC DNA]</scope>
    <source>
        <strain evidence="13">JBL SC #1</strain>
    </source>
</reference>
<feature type="transmembrane region" description="Helical" evidence="11">
    <location>
        <begin position="277"/>
        <end position="300"/>
    </location>
</feature>
<dbReference type="Ensembl" id="ENSACAT00000011499.4">
    <property type="protein sequence ID" value="ENSACAP00000011263.4"/>
    <property type="gene ID" value="ENSACAG00000011507.4"/>
</dbReference>
<keyword evidence="9" id="KW-0807">Transducer</keyword>
<feature type="domain" description="G-protein coupled receptors family 3 profile" evidence="12">
    <location>
        <begin position="76"/>
        <end position="331"/>
    </location>
</feature>
<keyword evidence="4 11" id="KW-1133">Transmembrane helix</keyword>
<feature type="transmembrane region" description="Helical" evidence="11">
    <location>
        <begin position="103"/>
        <end position="122"/>
    </location>
</feature>
<reference evidence="13" key="2">
    <citation type="submission" date="2025-08" db="UniProtKB">
        <authorList>
            <consortium name="Ensembl"/>
        </authorList>
    </citation>
    <scope>IDENTIFICATION</scope>
</reference>
<dbReference type="Bgee" id="ENSACAG00000011507">
    <property type="expression patterns" value="Expressed in dewlap and 9 other cell types or tissues"/>
</dbReference>
<protein>
    <submittedName>
        <fullName evidence="13">G protein-coupled receptor 156</fullName>
    </submittedName>
</protein>
<evidence type="ECO:0000256" key="6">
    <source>
        <dbReference type="ARBA" id="ARBA00023136"/>
    </source>
</evidence>
<evidence type="ECO:0000256" key="11">
    <source>
        <dbReference type="SAM" id="Phobius"/>
    </source>
</evidence>
<feature type="transmembrane region" description="Helical" evidence="11">
    <location>
        <begin position="184"/>
        <end position="205"/>
    </location>
</feature>
<feature type="transmembrane region" description="Helical" evidence="11">
    <location>
        <begin position="306"/>
        <end position="328"/>
    </location>
</feature>
<dbReference type="GO" id="GO:0004965">
    <property type="term" value="F:G protein-coupled GABA receptor activity"/>
    <property type="evidence" value="ECO:0000318"/>
    <property type="project" value="GO_Central"/>
</dbReference>
<keyword evidence="14" id="KW-1185">Reference proteome</keyword>
<evidence type="ECO:0000256" key="4">
    <source>
        <dbReference type="ARBA" id="ARBA00022989"/>
    </source>
</evidence>
<dbReference type="PROSITE" id="PS50259">
    <property type="entry name" value="G_PROTEIN_RECEP_F3_4"/>
    <property type="match status" value="1"/>
</dbReference>
<dbReference type="eggNOG" id="KOG1055">
    <property type="taxonomic scope" value="Eukaryota"/>
</dbReference>
<keyword evidence="7" id="KW-0675">Receptor</keyword>
<evidence type="ECO:0000256" key="2">
    <source>
        <dbReference type="ARBA" id="ARBA00008991"/>
    </source>
</evidence>
<proteinExistence type="inferred from homology"/>
<feature type="transmembrane region" description="Helical" evidence="11">
    <location>
        <begin position="242"/>
        <end position="265"/>
    </location>
</feature>
<evidence type="ECO:0000256" key="7">
    <source>
        <dbReference type="ARBA" id="ARBA00023170"/>
    </source>
</evidence>
<organism evidence="13 14">
    <name type="scientific">Anolis carolinensis</name>
    <name type="common">Green anole</name>
    <name type="synonym">American chameleon</name>
    <dbReference type="NCBI Taxonomy" id="28377"/>
    <lineage>
        <taxon>Eukaryota</taxon>
        <taxon>Metazoa</taxon>
        <taxon>Chordata</taxon>
        <taxon>Craniata</taxon>
        <taxon>Vertebrata</taxon>
        <taxon>Euteleostomi</taxon>
        <taxon>Lepidosauria</taxon>
        <taxon>Squamata</taxon>
        <taxon>Bifurcata</taxon>
        <taxon>Unidentata</taxon>
        <taxon>Episquamata</taxon>
        <taxon>Toxicofera</taxon>
        <taxon>Iguania</taxon>
        <taxon>Dactyloidae</taxon>
        <taxon>Anolis</taxon>
    </lineage>
</organism>
<feature type="transmembrane region" description="Helical" evidence="11">
    <location>
        <begin position="65"/>
        <end position="91"/>
    </location>
</feature>
<keyword evidence="10" id="KW-0175">Coiled coil</keyword>
<dbReference type="PANTHER" id="PTHR10519:SF20">
    <property type="entry name" value="G-PROTEIN COUPLED RECEPTOR 156-RELATED"/>
    <property type="match status" value="1"/>
</dbReference>
<dbReference type="STRING" id="28377.ENSACAP00000011263"/>
<evidence type="ECO:0000256" key="5">
    <source>
        <dbReference type="ARBA" id="ARBA00023040"/>
    </source>
</evidence>
<feature type="transmembrane region" description="Helical" evidence="11">
    <location>
        <begin position="137"/>
        <end position="158"/>
    </location>
</feature>
<accession>H9GHP8</accession>
<gene>
    <name evidence="13" type="primary">GPR156</name>
</gene>
<dbReference type="Pfam" id="PF00003">
    <property type="entry name" value="7tm_3"/>
    <property type="match status" value="1"/>
</dbReference>
<dbReference type="InterPro" id="IPR002455">
    <property type="entry name" value="GPCR3_GABA-B"/>
</dbReference>
<evidence type="ECO:0000256" key="9">
    <source>
        <dbReference type="ARBA" id="ARBA00023224"/>
    </source>
</evidence>
<name>H9GHP8_ANOCA</name>
<dbReference type="AlphaFoldDB" id="H9GHP8"/>
<dbReference type="Proteomes" id="UP000001646">
    <property type="component" value="Unplaced"/>
</dbReference>
<dbReference type="GO" id="GO:0007214">
    <property type="term" value="P:gamma-aminobutyric acid signaling pathway"/>
    <property type="evidence" value="ECO:0000318"/>
    <property type="project" value="GO_Central"/>
</dbReference>
<dbReference type="InterPro" id="IPR017978">
    <property type="entry name" value="GPCR_3_C"/>
</dbReference>
<dbReference type="PRINTS" id="PR01176">
    <property type="entry name" value="GABABRECEPTR"/>
</dbReference>
<dbReference type="GeneTree" id="ENSGT00940000159755"/>
<keyword evidence="6 11" id="KW-0472">Membrane</keyword>
<evidence type="ECO:0000259" key="12">
    <source>
        <dbReference type="PROSITE" id="PS50259"/>
    </source>
</evidence>
<keyword evidence="5" id="KW-0297">G-protein coupled receptor</keyword>
<sequence length="785" mass="87723">MKAHKTMWLNKGFQCALKTGFNYSNWFDFKSQEEEQKNLQDLCTKTTPFSSSTCENSNSSSFSAILLGTMLGFLTCGVLLSFFFLIFTIHFRNNRIVKMSSPNLNIMTLLGSNLTYGSAYLFGAEKQNSVTKPSMEILFQARLCLLCIGSSLMFGPILGKSWRLYKVFTQQVPDRRVIIKDFQLLVMVSVLVLADIILLLIWILLDPVQCLQGINVDLQVTEESLICTMGQGQFCTSKYSDFWLLLFLGYKCSLLIYGAYLAGLTDDLSCPPVNQSLTLIIAIVLVFLSTGLMLVMNNFFYLWHNLVFGFTTGGILVSASTINCLIFIPQIRQWKTFEKQKDDASHMAKYFTSSSKNLQSTMYSDEEIYQLLGEKNSMIQQLAEKNTAIACLQEEVNNAKKQLMRLVAEDDYNVVDSPFPSSPQFLEANSAAICSSMGAENQPRDAFPSGQEVKTWQCPQLPNSQCSPELYAQKGCTDYQEHTGQQIPLDIPARCRLMNDYKKTGDNFSSKDDQAQKLCQYTSTFCIQDPARLSVPNGEAKQGNFSPVISNQLPEVTQIRSKTLQEILQDLSTNCIGITQMSSRGCEQGAAYDMNILCQSQDIDIKERSPCEPGQGKGCPTSPKSLHTVNKMASRMQTNCRSLFGAAVSGTEDGNSLHQLASLSAPMRKKTLQYYAENVRYLDRTGNLHQYRPKQFVMHTLRGPFSSQHSYPGSDASSSSSGADSPYCHSRHFCEFCQCSLSSSSDSCATDVDSELGMTQHPFIKYSDKAQPVVNFNDDLEPTYV</sequence>
<dbReference type="HOGENOM" id="CLU_032617_0_0_1"/>
<dbReference type="PANTHER" id="PTHR10519">
    <property type="entry name" value="GABA-B RECEPTOR"/>
    <property type="match status" value="1"/>
</dbReference>
<evidence type="ECO:0000313" key="14">
    <source>
        <dbReference type="Proteomes" id="UP000001646"/>
    </source>
</evidence>
<evidence type="ECO:0000256" key="10">
    <source>
        <dbReference type="SAM" id="Coils"/>
    </source>
</evidence>
<dbReference type="CTD" id="165829"/>
<keyword evidence="8" id="KW-0325">Glycoprotein</keyword>
<dbReference type="GO" id="GO:0038039">
    <property type="term" value="C:G protein-coupled receptor heterodimeric complex"/>
    <property type="evidence" value="ECO:0000318"/>
    <property type="project" value="GO_Central"/>
</dbReference>
<comment type="subcellular location">
    <subcellularLocation>
        <location evidence="1">Membrane</location>
        <topology evidence="1">Multi-pass membrane protein</topology>
    </subcellularLocation>
</comment>
<evidence type="ECO:0000256" key="8">
    <source>
        <dbReference type="ARBA" id="ARBA00023180"/>
    </source>
</evidence>
<comment type="similarity">
    <text evidence="2">Belongs to the G-protein coupled receptor 3 family. GABA-B receptor subfamily.</text>
</comment>
<evidence type="ECO:0000256" key="1">
    <source>
        <dbReference type="ARBA" id="ARBA00004141"/>
    </source>
</evidence>